<dbReference type="InterPro" id="IPR049022">
    <property type="entry name" value="AMG1_III"/>
</dbReference>
<dbReference type="InterPro" id="IPR016066">
    <property type="entry name" value="A-D-PHexomutase_CS"/>
</dbReference>
<dbReference type="CDD" id="cd03086">
    <property type="entry name" value="PGM3"/>
    <property type="match status" value="1"/>
</dbReference>
<feature type="binding site" evidence="15">
    <location>
        <position position="299"/>
    </location>
    <ligand>
        <name>Mg(2+)</name>
        <dbReference type="ChEBI" id="CHEBI:18420"/>
    </ligand>
</feature>
<dbReference type="GO" id="GO:0004610">
    <property type="term" value="F:phosphoacetylglucosamine mutase activity"/>
    <property type="evidence" value="ECO:0007669"/>
    <property type="project" value="UniProtKB-UniRule"/>
</dbReference>
<comment type="caution">
    <text evidence="21">The sequence shown here is derived from an EMBL/GenBank/DDBJ whole genome shotgun (WGS) entry which is preliminary data.</text>
</comment>
<evidence type="ECO:0000256" key="7">
    <source>
        <dbReference type="ARBA" id="ARBA00022842"/>
    </source>
</evidence>
<dbReference type="InterPro" id="IPR016055">
    <property type="entry name" value="A-D-PHexomutase_a/b/a-I/II/III"/>
</dbReference>
<evidence type="ECO:0000256" key="13">
    <source>
        <dbReference type="PIRSR" id="PIRSR016408-1"/>
    </source>
</evidence>
<evidence type="ECO:0000256" key="16">
    <source>
        <dbReference type="SAM" id="MobiDB-lite"/>
    </source>
</evidence>
<dbReference type="InterPro" id="IPR049023">
    <property type="entry name" value="AMG1_II"/>
</dbReference>
<protein>
    <recommendedName>
        <fullName evidence="4 12">Phosphoacetylglucosamine mutase</fullName>
        <shortName evidence="12">PAGM</shortName>
        <ecNumber evidence="4 12">5.4.2.3</ecNumber>
    </recommendedName>
    <alternativeName>
        <fullName evidence="11 12">Acetylglucosamine phosphomutase</fullName>
    </alternativeName>
    <alternativeName>
        <fullName evidence="10 12">N-acetylglucosamine-phosphate mutase</fullName>
    </alternativeName>
</protein>
<dbReference type="SUPFAM" id="SSF55957">
    <property type="entry name" value="Phosphoglucomutase, C-terminal domain"/>
    <property type="match status" value="1"/>
</dbReference>
<feature type="active site" description="Phosphoserine intermediate" evidence="13">
    <location>
        <position position="82"/>
    </location>
</feature>
<keyword evidence="5" id="KW-0597">Phosphoprotein</keyword>
<sequence>MAAREETVHLEDMEDSEFMKILNASKAFPRVDTGTRDFTYGTAGFRMRADLLPSVMFAVGCLASLRSRKFNGTTIGVMITASHNPAEDNGVKIVDPEGEMLSEEWEWYATGLANCRTPEELRNAFIHSINLLRLNHEADRKVIFARDTRPSGETLVKALKAALDATNTPYIDYGIATTPQLHYLVRATNTLGSDREYGEVSIEGYYKKLSGSFLKTLHIEYAQQSGPVFVDCANGVGAPALKELLKYMPEDKFKAVVVNDNIDDPERLNNRCGADFVKTQQRVPQPHTGKAMERWCSLDGDADRIVYYFEEEGNVFHLLDGDRIATLAASYIGDLVKKSGLDEQITLGVVQTAYANGASTKYIEKTLHLKVEFTQTGVKHLHHAAARQDVGVYFEANGHGTVLFSERALKAIRMHEPQSTAQLNALTTLKALSEMINQTVGDALSDLLLVEVILSHKEWTVTEWLSTYKDLPNKIIKCNVRDKNVFVTTPGTADRRLDYPPAIQEKFDEFIPKFREGRCFVRASGTEDAVRIYGEAAEAYDVEHMLGYAADAVITISGTYISHLTHVRAGLKKEEIAMGLRRDPPDPRPGGEQRTR</sequence>
<evidence type="ECO:0000313" key="22">
    <source>
        <dbReference type="Proteomes" id="UP001310594"/>
    </source>
</evidence>
<keyword evidence="7 12" id="KW-0460">Magnesium</keyword>
<proteinExistence type="inferred from homology"/>
<evidence type="ECO:0000256" key="6">
    <source>
        <dbReference type="ARBA" id="ARBA00022723"/>
    </source>
</evidence>
<evidence type="ECO:0000256" key="9">
    <source>
        <dbReference type="ARBA" id="ARBA00023277"/>
    </source>
</evidence>
<comment type="pathway">
    <text evidence="2 12">Nucleotide-sugar biosynthesis; UDP-N-acetyl-alpha-D-glucosamine biosynthesis; N-acetyl-alpha-D-glucosamine 1-phosphate from alpha-D-glucosamine 6-phosphate (route I): step 2/2.</text>
</comment>
<dbReference type="PANTHER" id="PTHR45955:SF1">
    <property type="entry name" value="PHOSPHOACETYLGLUCOSAMINE MUTASE"/>
    <property type="match status" value="1"/>
</dbReference>
<dbReference type="Pfam" id="PF21405">
    <property type="entry name" value="AMG1_II"/>
    <property type="match status" value="1"/>
</dbReference>
<evidence type="ECO:0000259" key="18">
    <source>
        <dbReference type="Pfam" id="PF02878"/>
    </source>
</evidence>
<gene>
    <name evidence="21" type="primary">PCM1</name>
    <name evidence="21" type="ORF">LTR97_006855</name>
</gene>
<comment type="catalytic activity">
    <reaction evidence="1 12">
        <text>N-acetyl-alpha-D-glucosamine 1-phosphate = N-acetyl-D-glucosamine 6-phosphate</text>
        <dbReference type="Rhea" id="RHEA:23804"/>
        <dbReference type="ChEBI" id="CHEBI:57513"/>
        <dbReference type="ChEBI" id="CHEBI:57776"/>
        <dbReference type="EC" id="5.4.2.3"/>
    </reaction>
</comment>
<evidence type="ECO:0000256" key="11">
    <source>
        <dbReference type="ARBA" id="ARBA00032065"/>
    </source>
</evidence>
<evidence type="ECO:0000256" key="1">
    <source>
        <dbReference type="ARBA" id="ARBA00000558"/>
    </source>
</evidence>
<accession>A0AAN7W726</accession>
<evidence type="ECO:0000259" key="19">
    <source>
        <dbReference type="Pfam" id="PF21404"/>
    </source>
</evidence>
<feature type="domain" description="Phosphoacetylglucosamine mutase AMG1" evidence="19">
    <location>
        <begin position="320"/>
        <end position="459"/>
    </location>
</feature>
<evidence type="ECO:0000256" key="2">
    <source>
        <dbReference type="ARBA" id="ARBA00004865"/>
    </source>
</evidence>
<feature type="domain" description="Alpha-D-phosphohexomutase alpha/beta/alpha" evidence="18">
    <location>
        <begin position="129"/>
        <end position="190"/>
    </location>
</feature>
<dbReference type="GO" id="GO:0005975">
    <property type="term" value="P:carbohydrate metabolic process"/>
    <property type="evidence" value="ECO:0007669"/>
    <property type="project" value="InterPro"/>
</dbReference>
<dbReference type="Pfam" id="PF21404">
    <property type="entry name" value="AMG1_III"/>
    <property type="match status" value="1"/>
</dbReference>
<comment type="cofactor">
    <cofactor evidence="12 15">
        <name>Mg(2+)</name>
        <dbReference type="ChEBI" id="CHEBI:18420"/>
    </cofactor>
    <text evidence="12 15">Binds 1 Mg(2+) ion per subunit.</text>
</comment>
<feature type="binding site" evidence="14">
    <location>
        <position position="531"/>
    </location>
    <ligand>
        <name>substrate</name>
    </ligand>
</feature>
<evidence type="ECO:0000256" key="14">
    <source>
        <dbReference type="PIRSR" id="PIRSR016408-2"/>
    </source>
</evidence>
<dbReference type="PIRSF" id="PIRSF016408">
    <property type="entry name" value="PAGM"/>
    <property type="match status" value="1"/>
</dbReference>
<organism evidence="21 22">
    <name type="scientific">Elasticomyces elasticus</name>
    <dbReference type="NCBI Taxonomy" id="574655"/>
    <lineage>
        <taxon>Eukaryota</taxon>
        <taxon>Fungi</taxon>
        <taxon>Dikarya</taxon>
        <taxon>Ascomycota</taxon>
        <taxon>Pezizomycotina</taxon>
        <taxon>Dothideomycetes</taxon>
        <taxon>Dothideomycetidae</taxon>
        <taxon>Mycosphaerellales</taxon>
        <taxon>Teratosphaeriaceae</taxon>
        <taxon>Elasticomyces</taxon>
    </lineage>
</organism>
<evidence type="ECO:0000256" key="4">
    <source>
        <dbReference type="ARBA" id="ARBA00012731"/>
    </source>
</evidence>
<dbReference type="Gene3D" id="3.40.120.10">
    <property type="entry name" value="Alpha-D-Glucose-1,6-Bisphosphate, subunit A, domain 3"/>
    <property type="match status" value="2"/>
</dbReference>
<dbReference type="EC" id="5.4.2.3" evidence="4 12"/>
<dbReference type="Pfam" id="PF00408">
    <property type="entry name" value="PGM_PMM_IV"/>
    <property type="match status" value="1"/>
</dbReference>
<dbReference type="PROSITE" id="PS00710">
    <property type="entry name" value="PGM_PMM"/>
    <property type="match status" value="1"/>
</dbReference>
<dbReference type="EMBL" id="JAVRQU010000010">
    <property type="protein sequence ID" value="KAK5697896.1"/>
    <property type="molecule type" value="Genomic_DNA"/>
</dbReference>
<dbReference type="InterPro" id="IPR005844">
    <property type="entry name" value="A-D-PHexomutase_a/b/a-I"/>
</dbReference>
<feature type="domain" description="Phosphoacetylglucosamine mutase AMG1" evidence="20">
    <location>
        <begin position="211"/>
        <end position="306"/>
    </location>
</feature>
<dbReference type="InterPro" id="IPR036900">
    <property type="entry name" value="A-D-PHexomutase_C_sf"/>
</dbReference>
<feature type="domain" description="Alpha-D-phosphohexomutase alpha/beta/alpha" evidence="18">
    <location>
        <begin position="69"/>
        <end position="104"/>
    </location>
</feature>
<feature type="domain" description="Alpha-D-phosphohexomutase C-terminal" evidence="17">
    <location>
        <begin position="514"/>
        <end position="544"/>
    </location>
</feature>
<dbReference type="FunFam" id="3.40.120.10:FF:000013">
    <property type="entry name" value="Phosphoacetylglucosamine mutase"/>
    <property type="match status" value="1"/>
</dbReference>
<feature type="binding site" description="via phosphate group" evidence="15">
    <location>
        <position position="82"/>
    </location>
    <ligand>
        <name>Mg(2+)</name>
        <dbReference type="ChEBI" id="CHEBI:18420"/>
    </ligand>
</feature>
<keyword evidence="9" id="KW-0119">Carbohydrate metabolism</keyword>
<reference evidence="21" key="1">
    <citation type="submission" date="2023-08" db="EMBL/GenBank/DDBJ databases">
        <title>Black Yeasts Isolated from many extreme environments.</title>
        <authorList>
            <person name="Coleine C."/>
            <person name="Stajich J.E."/>
            <person name="Selbmann L."/>
        </authorList>
    </citation>
    <scope>NUCLEOTIDE SEQUENCE</scope>
    <source>
        <strain evidence="21">CCFEE 5810</strain>
    </source>
</reference>
<evidence type="ECO:0000259" key="20">
    <source>
        <dbReference type="Pfam" id="PF21405"/>
    </source>
</evidence>
<dbReference type="Gene3D" id="3.30.310.50">
    <property type="entry name" value="Alpha-D-phosphohexomutase, C-terminal domain"/>
    <property type="match status" value="1"/>
</dbReference>
<evidence type="ECO:0000313" key="21">
    <source>
        <dbReference type="EMBL" id="KAK5697896.1"/>
    </source>
</evidence>
<dbReference type="InterPro" id="IPR016657">
    <property type="entry name" value="PAGM"/>
</dbReference>
<dbReference type="GO" id="GO:0000287">
    <property type="term" value="F:magnesium ion binding"/>
    <property type="evidence" value="ECO:0007669"/>
    <property type="project" value="InterPro"/>
</dbReference>
<dbReference type="PANTHER" id="PTHR45955">
    <property type="entry name" value="PHOSPHOACETYLGLUCOSAMINE MUTASE"/>
    <property type="match status" value="1"/>
</dbReference>
<keyword evidence="6 12" id="KW-0479">Metal-binding</keyword>
<dbReference type="AlphaFoldDB" id="A0AAN7W726"/>
<dbReference type="InterPro" id="IPR005843">
    <property type="entry name" value="A-D-PHexomutase_C"/>
</dbReference>
<evidence type="ECO:0000256" key="15">
    <source>
        <dbReference type="PIRSR" id="PIRSR016408-3"/>
    </source>
</evidence>
<evidence type="ECO:0000259" key="17">
    <source>
        <dbReference type="Pfam" id="PF00408"/>
    </source>
</evidence>
<comment type="similarity">
    <text evidence="3 12">Belongs to the phosphohexose mutase family.</text>
</comment>
<evidence type="ECO:0000256" key="10">
    <source>
        <dbReference type="ARBA" id="ARBA00031926"/>
    </source>
</evidence>
<dbReference type="Proteomes" id="UP001310594">
    <property type="component" value="Unassembled WGS sequence"/>
</dbReference>
<feature type="binding site" evidence="14">
    <location>
        <begin position="522"/>
        <end position="526"/>
    </location>
    <ligand>
        <name>substrate</name>
    </ligand>
</feature>
<evidence type="ECO:0000256" key="3">
    <source>
        <dbReference type="ARBA" id="ARBA00010231"/>
    </source>
</evidence>
<keyword evidence="8 12" id="KW-0413">Isomerase</keyword>
<name>A0AAN7W726_9PEZI</name>
<evidence type="ECO:0000256" key="8">
    <source>
        <dbReference type="ARBA" id="ARBA00023235"/>
    </source>
</evidence>
<comment type="function">
    <text evidence="12">Catalyzes the conversion of GlcNAc-6-P into GlcNAc-1-P during the synthesis of uridine diphosphate/UDP-GlcNAc, which is a biosynthetic precursor of chitin and also supplies the amino sugars for N-linked oligosaccharides of glycoproteins.</text>
</comment>
<dbReference type="FunFam" id="3.40.120.10:FF:000023">
    <property type="entry name" value="Phosphoacetylglucosamine mutase"/>
    <property type="match status" value="1"/>
</dbReference>
<feature type="binding site" evidence="15">
    <location>
        <position position="301"/>
    </location>
    <ligand>
        <name>Mg(2+)</name>
        <dbReference type="ChEBI" id="CHEBI:18420"/>
    </ligand>
</feature>
<evidence type="ECO:0000256" key="5">
    <source>
        <dbReference type="ARBA" id="ARBA00022553"/>
    </source>
</evidence>
<dbReference type="GO" id="GO:0006048">
    <property type="term" value="P:UDP-N-acetylglucosamine biosynthetic process"/>
    <property type="evidence" value="ECO:0007669"/>
    <property type="project" value="UniProtKB-UniRule"/>
</dbReference>
<feature type="binding site" evidence="15">
    <location>
        <position position="303"/>
    </location>
    <ligand>
        <name>Mg(2+)</name>
        <dbReference type="ChEBI" id="CHEBI:18420"/>
    </ligand>
</feature>
<evidence type="ECO:0000256" key="12">
    <source>
        <dbReference type="PIRNR" id="PIRNR016408"/>
    </source>
</evidence>
<feature type="region of interest" description="Disordered" evidence="16">
    <location>
        <begin position="576"/>
        <end position="596"/>
    </location>
</feature>
<dbReference type="SUPFAM" id="SSF53738">
    <property type="entry name" value="Phosphoglucomutase, first 3 domains"/>
    <property type="match status" value="3"/>
</dbReference>
<feature type="binding site" evidence="14">
    <location>
        <begin position="395"/>
        <end position="397"/>
    </location>
    <ligand>
        <name>substrate</name>
    </ligand>
</feature>
<dbReference type="Pfam" id="PF02878">
    <property type="entry name" value="PGM_PMM_I"/>
    <property type="match status" value="2"/>
</dbReference>